<dbReference type="InterPro" id="IPR002772">
    <property type="entry name" value="Glyco_hydro_3_C"/>
</dbReference>
<feature type="domain" description="Glycoside hydrolase family 3 N-terminal" evidence="5">
    <location>
        <begin position="46"/>
        <end position="136"/>
    </location>
</feature>
<accession>A0A443Q1N5</accession>
<dbReference type="GO" id="GO:0009251">
    <property type="term" value="P:glucan catabolic process"/>
    <property type="evidence" value="ECO:0007669"/>
    <property type="project" value="TreeGrafter"/>
</dbReference>
<dbReference type="FunFam" id="3.40.50.1700:FF:000002">
    <property type="entry name" value="Glycosyl hydrolase family protein"/>
    <property type="match status" value="2"/>
</dbReference>
<feature type="domain" description="Glycoside hydrolase family 3 C-terminal" evidence="6">
    <location>
        <begin position="397"/>
        <end position="596"/>
    </location>
</feature>
<evidence type="ECO:0000256" key="3">
    <source>
        <dbReference type="SAM" id="MobiDB-lite"/>
    </source>
</evidence>
<protein>
    <submittedName>
        <fullName evidence="7">Glycosyl hydrolase family protein</fullName>
    </submittedName>
</protein>
<dbReference type="STRING" id="337451.A0A443Q1N5"/>
<dbReference type="Pfam" id="PF01915">
    <property type="entry name" value="Glyco_hydro_3_C"/>
    <property type="match status" value="2"/>
</dbReference>
<dbReference type="FunFam" id="3.20.20.300:FF:000003">
    <property type="entry name" value="Beta-D-glucan exohydrolase isoenzyme ExoI"/>
    <property type="match status" value="1"/>
</dbReference>
<dbReference type="EMBL" id="QPKB01000012">
    <property type="protein sequence ID" value="RWR96888.1"/>
    <property type="molecule type" value="Genomic_DNA"/>
</dbReference>
<dbReference type="InterPro" id="IPR036881">
    <property type="entry name" value="Glyco_hydro_3_C_sf"/>
</dbReference>
<dbReference type="Pfam" id="PF00933">
    <property type="entry name" value="Glyco_hydro_3"/>
    <property type="match status" value="3"/>
</dbReference>
<dbReference type="PANTHER" id="PTHR30620">
    <property type="entry name" value="PERIPLASMIC BETA-GLUCOSIDASE-RELATED"/>
    <property type="match status" value="1"/>
</dbReference>
<feature type="signal peptide" evidence="4">
    <location>
        <begin position="1"/>
        <end position="22"/>
    </location>
</feature>
<dbReference type="PRINTS" id="PR00133">
    <property type="entry name" value="GLHYDRLASE3"/>
</dbReference>
<dbReference type="PANTHER" id="PTHR30620:SF91">
    <property type="entry name" value="BETA-GLUCOSIDASE"/>
    <property type="match status" value="1"/>
</dbReference>
<dbReference type="SUPFAM" id="SSF52279">
    <property type="entry name" value="Beta-D-glucan exohydrolase, C-terminal domain"/>
    <property type="match status" value="2"/>
</dbReference>
<keyword evidence="4" id="KW-0732">Signal</keyword>
<dbReference type="InterPro" id="IPR036962">
    <property type="entry name" value="Glyco_hydro_3_N_sf"/>
</dbReference>
<evidence type="ECO:0000259" key="6">
    <source>
        <dbReference type="Pfam" id="PF01915"/>
    </source>
</evidence>
<evidence type="ECO:0000313" key="8">
    <source>
        <dbReference type="Proteomes" id="UP000283530"/>
    </source>
</evidence>
<feature type="domain" description="Glycoside hydrolase family 3 N-terminal" evidence="5">
    <location>
        <begin position="159"/>
        <end position="360"/>
    </location>
</feature>
<evidence type="ECO:0000256" key="4">
    <source>
        <dbReference type="SAM" id="SignalP"/>
    </source>
</evidence>
<dbReference type="InterPro" id="IPR001764">
    <property type="entry name" value="Glyco_hydro_3_N"/>
</dbReference>
<gene>
    <name evidence="7" type="ORF">CKAN_02629300</name>
</gene>
<dbReference type="InterPro" id="IPR051915">
    <property type="entry name" value="Cellulose_Degrad_GH3"/>
</dbReference>
<proteinExistence type="predicted"/>
<dbReference type="Gene3D" id="3.40.50.1700">
    <property type="entry name" value="Glycoside hydrolase family 3 C-terminal domain"/>
    <property type="match status" value="2"/>
</dbReference>
<dbReference type="InterPro" id="IPR017853">
    <property type="entry name" value="GH"/>
</dbReference>
<feature type="domain" description="Glycoside hydrolase family 3 C-terminal" evidence="6">
    <location>
        <begin position="1114"/>
        <end position="1323"/>
    </location>
</feature>
<dbReference type="Proteomes" id="UP000283530">
    <property type="component" value="Unassembled WGS sequence"/>
</dbReference>
<reference evidence="7 8" key="1">
    <citation type="journal article" date="2019" name="Nat. Plants">
        <title>Stout camphor tree genome fills gaps in understanding of flowering plant genome evolution.</title>
        <authorList>
            <person name="Chaw S.M."/>
            <person name="Liu Y.C."/>
            <person name="Wu Y.W."/>
            <person name="Wang H.Y."/>
            <person name="Lin C.I."/>
            <person name="Wu C.S."/>
            <person name="Ke H.M."/>
            <person name="Chang L.Y."/>
            <person name="Hsu C.Y."/>
            <person name="Yang H.T."/>
            <person name="Sudianto E."/>
            <person name="Hsu M.H."/>
            <person name="Wu K.P."/>
            <person name="Wang L.N."/>
            <person name="Leebens-Mack J.H."/>
            <person name="Tsai I.J."/>
        </authorList>
    </citation>
    <scope>NUCLEOTIDE SEQUENCE [LARGE SCALE GENOMIC DNA]</scope>
    <source>
        <strain evidence="8">cv. Chaw 1501</strain>
        <tissue evidence="7">Young leaves</tissue>
    </source>
</reference>
<name>A0A443Q1N5_9MAGN</name>
<dbReference type="GO" id="GO:0008422">
    <property type="term" value="F:beta-glucosidase activity"/>
    <property type="evidence" value="ECO:0007669"/>
    <property type="project" value="UniProtKB-EC"/>
</dbReference>
<evidence type="ECO:0000313" key="7">
    <source>
        <dbReference type="EMBL" id="RWR96888.1"/>
    </source>
</evidence>
<keyword evidence="1 7" id="KW-0378">Hydrolase</keyword>
<dbReference type="OrthoDB" id="416222at2759"/>
<dbReference type="Gene3D" id="3.20.20.300">
    <property type="entry name" value="Glycoside hydrolase, family 3, N-terminal domain"/>
    <property type="match status" value="3"/>
</dbReference>
<dbReference type="SUPFAM" id="SSF51445">
    <property type="entry name" value="(Trans)glycosidases"/>
    <property type="match status" value="2"/>
</dbReference>
<keyword evidence="2" id="KW-0326">Glycosidase</keyword>
<feature type="compositionally biased region" description="Polar residues" evidence="3">
    <location>
        <begin position="660"/>
        <end position="678"/>
    </location>
</feature>
<feature type="region of interest" description="Disordered" evidence="3">
    <location>
        <begin position="660"/>
        <end position="679"/>
    </location>
</feature>
<sequence length="1330" mass="145571">MASSSILLLAFLYLCYCWGAYGEYMKYKDPKVAVEARVEDLLARMTMAEKIGQMTQLDRAVTTPRIVKDQLIGSILSGGGSVPAPQATPEEWMDMVDSYQKAALATRLGIPIIYGIDAVHGHNNIYKATIFPHNRPRTSTENWCSNCSGSQRNRDSICVCRDPRWGRCYESYSEDPKVVESMTTIISGLQGEVPDAERGRPYVKDSKHVAATAKHYVGDGGTTHGINENNTVIDWHGLLNIHMPPYFAGVVKGVSSIMVSYSSINGEKMHANRKLVTDYLKKILKFEGFVISDWQGIDRITNPPDSNYSYSVYAGIHAGIDMIMVPFNYSAFQGDLTYQVNQNIIPHNRIEDAVRRILRVKVTMGLFEKPYGDRSLIDEVGSQKHRDLAREVVRKSLVLLKNGRDPNQPFLPLPKNAKRILVAGTHANNLGYQCGGWTITWQGEGGNSNLTAGTTILDGILNAVDLDTEVVFIENPDADSLKSNDDINYAIVVVGEPPYAETAGDSNNLTILEPGPSTITNVCSAVRCVVVVVSGRPVVLTPYVSMVDALVAAWLPGTEGQGIADVLFGDYGFTGKLPRTWFKSVDQLPMNAQNSRSSYPITIILSHHISPSISLHLPALIHLFNVPILHLCSRSSHLPDVGPPSPSQAHAHHLPLQTSLSGARPTSSSYARQPQQHCQARAAAPDARRAFIFLLAPPDASPAPGREAKMTISRILVLLIICLSFCGAFGEDGHMKYKDPKAPLLVRVDDLLRRMTLAEKIGQMLQIERAIATPEIVKDNFIGSLLSGGGSVPAPQASPETWIDMVNNFQKGALSTRLGIPMIYGIDAVHGHNNIYKATIFPHNVGLGATRDPELAKRIGTATALEVRATGIPYVFAPCVAICRDPRWGRCYESYSEDPKVVQSMTEIITGLQGEVPVANRGRPYVKDIKHVAATAKHYVGDGGTVRGIDENNTIIGWHDLLKTHMPPYCVSTIMVSYSSINGEKMHANRDLVTNYLKNTLKFRGFVISDYEGIDRITTPQDANFSYSVQAGIHAGIDMIMSPHNYMEFVDDLTYQVNQKIIPMSRIDDAVRRILRVKFMMGLFEHPLADYSLVDEIGSQKHRDLAKEAVRKSMVLLKNGKNSIEPLLPLSKKAKKILVAGTHANNLGYQCGGWTLTWQGVAGNNATTGTTILDGILATVDVDTEVVFSANPDADLLKSNDFSYAIVVVGEPTYAEMYGDSTNLTILDPGPSTITNVCGSIKCVVVIVSGRPVVIEPYVSKIDALVAAWLPGSEGQGVADVLFGDYGFTGKLPRTWFKSVDQLPMNVGDKHYDPLFPFGFGLTTEPATSS</sequence>
<evidence type="ECO:0000256" key="2">
    <source>
        <dbReference type="ARBA" id="ARBA00023295"/>
    </source>
</evidence>
<keyword evidence="8" id="KW-1185">Reference proteome</keyword>
<evidence type="ECO:0000256" key="1">
    <source>
        <dbReference type="ARBA" id="ARBA00022801"/>
    </source>
</evidence>
<organism evidence="7 8">
    <name type="scientific">Cinnamomum micranthum f. kanehirae</name>
    <dbReference type="NCBI Taxonomy" id="337451"/>
    <lineage>
        <taxon>Eukaryota</taxon>
        <taxon>Viridiplantae</taxon>
        <taxon>Streptophyta</taxon>
        <taxon>Embryophyta</taxon>
        <taxon>Tracheophyta</taxon>
        <taxon>Spermatophyta</taxon>
        <taxon>Magnoliopsida</taxon>
        <taxon>Magnoliidae</taxon>
        <taxon>Laurales</taxon>
        <taxon>Lauraceae</taxon>
        <taxon>Cinnamomum</taxon>
    </lineage>
</organism>
<comment type="caution">
    <text evidence="7">The sequence shown here is derived from an EMBL/GenBank/DDBJ whole genome shotgun (WGS) entry which is preliminary data.</text>
</comment>
<feature type="chain" id="PRO_5019031212" evidence="4">
    <location>
        <begin position="23"/>
        <end position="1330"/>
    </location>
</feature>
<evidence type="ECO:0000259" key="5">
    <source>
        <dbReference type="Pfam" id="PF00933"/>
    </source>
</evidence>
<feature type="domain" description="Glycoside hydrolase family 3 N-terminal" evidence="5">
    <location>
        <begin position="756"/>
        <end position="1077"/>
    </location>
</feature>